<dbReference type="Proteomes" id="UP000052232">
    <property type="component" value="Unassembled WGS sequence"/>
</dbReference>
<keyword evidence="1" id="KW-0472">Membrane</keyword>
<sequence>MEVISKILYGLIGFILLPISEYYFFIFALVEREAGRQYLIQKFI</sequence>
<proteinExistence type="predicted"/>
<evidence type="ECO:0000313" key="3">
    <source>
        <dbReference type="Proteomes" id="UP000052232"/>
    </source>
</evidence>
<keyword evidence="1" id="KW-0812">Transmembrane</keyword>
<keyword evidence="3" id="KW-1185">Reference proteome</keyword>
<dbReference type="AlphaFoldDB" id="A0A0J7Y569"/>
<dbReference type="EMBL" id="JACT01000001">
    <property type="protein sequence ID" value="KMS58822.1"/>
    <property type="molecule type" value="Genomic_DNA"/>
</dbReference>
<name>A0A0J7Y569_9SPHN</name>
<evidence type="ECO:0000313" key="2">
    <source>
        <dbReference type="EMBL" id="KMS58822.1"/>
    </source>
</evidence>
<accession>A0A0J7Y569</accession>
<reference evidence="2 3" key="1">
    <citation type="journal article" date="2015" name="G3 (Bethesda)">
        <title>Insights into Ongoing Evolution of the Hexachlorocyclohexane Catabolic Pathway from Comparative Genomics of Ten Sphingomonadaceae Strains.</title>
        <authorList>
            <person name="Pearce S.L."/>
            <person name="Oakeshott J.G."/>
            <person name="Pandey G."/>
        </authorList>
    </citation>
    <scope>NUCLEOTIDE SEQUENCE [LARGE SCALE GENOMIC DNA]</scope>
    <source>
        <strain evidence="2 3">LL01</strain>
    </source>
</reference>
<keyword evidence="1" id="KW-1133">Transmembrane helix</keyword>
<comment type="caution">
    <text evidence="2">The sequence shown here is derived from an EMBL/GenBank/DDBJ whole genome shotgun (WGS) entry which is preliminary data.</text>
</comment>
<feature type="transmembrane region" description="Helical" evidence="1">
    <location>
        <begin position="6"/>
        <end position="30"/>
    </location>
</feature>
<evidence type="ECO:0000256" key="1">
    <source>
        <dbReference type="SAM" id="Phobius"/>
    </source>
</evidence>
<gene>
    <name evidence="2" type="ORF">V473_08895</name>
</gene>
<protein>
    <submittedName>
        <fullName evidence="2">Uncharacterized protein</fullName>
    </submittedName>
</protein>
<organism evidence="2 3">
    <name type="scientific">Sphingobium cupriresistens LL01</name>
    <dbReference type="NCBI Taxonomy" id="1420583"/>
    <lineage>
        <taxon>Bacteria</taxon>
        <taxon>Pseudomonadati</taxon>
        <taxon>Pseudomonadota</taxon>
        <taxon>Alphaproteobacteria</taxon>
        <taxon>Sphingomonadales</taxon>
        <taxon>Sphingomonadaceae</taxon>
        <taxon>Sphingobium</taxon>
    </lineage>
</organism>